<dbReference type="EMBL" id="JBIAZU010000001">
    <property type="protein sequence ID" value="MFF5289251.1"/>
    <property type="molecule type" value="Genomic_DNA"/>
</dbReference>
<reference evidence="2 3" key="1">
    <citation type="submission" date="2024-10" db="EMBL/GenBank/DDBJ databases">
        <title>The Natural Products Discovery Center: Release of the First 8490 Sequenced Strains for Exploring Actinobacteria Biosynthetic Diversity.</title>
        <authorList>
            <person name="Kalkreuter E."/>
            <person name="Kautsar S.A."/>
            <person name="Yang D."/>
            <person name="Bader C.D."/>
            <person name="Teijaro C.N."/>
            <person name="Fluegel L."/>
            <person name="Davis C.M."/>
            <person name="Simpson J.R."/>
            <person name="Lauterbach L."/>
            <person name="Steele A.D."/>
            <person name="Gui C."/>
            <person name="Meng S."/>
            <person name="Li G."/>
            <person name="Viehrig K."/>
            <person name="Ye F."/>
            <person name="Su P."/>
            <person name="Kiefer A.F."/>
            <person name="Nichols A."/>
            <person name="Cepeda A.J."/>
            <person name="Yan W."/>
            <person name="Fan B."/>
            <person name="Jiang Y."/>
            <person name="Adhikari A."/>
            <person name="Zheng C.-J."/>
            <person name="Schuster L."/>
            <person name="Cowan T.M."/>
            <person name="Smanski M.J."/>
            <person name="Chevrette M.G."/>
            <person name="De Carvalho L.P.S."/>
            <person name="Shen B."/>
        </authorList>
    </citation>
    <scope>NUCLEOTIDE SEQUENCE [LARGE SCALE GENOMIC DNA]</scope>
    <source>
        <strain evidence="2 3">NPDC000087</strain>
    </source>
</reference>
<evidence type="ECO:0000313" key="2">
    <source>
        <dbReference type="EMBL" id="MFF5289251.1"/>
    </source>
</evidence>
<evidence type="ECO:0000256" key="1">
    <source>
        <dbReference type="SAM" id="MobiDB-lite"/>
    </source>
</evidence>
<sequence>MIISKQLIIAELRRRGESRRAEFVDRQLPAEVDTTRHGGLLATLRLDPQWLAAASEQPAAEAAAGEAADEPAGKAAGEVATEAASEAANE</sequence>
<feature type="compositionally biased region" description="Low complexity" evidence="1">
    <location>
        <begin position="57"/>
        <end position="66"/>
    </location>
</feature>
<evidence type="ECO:0000313" key="3">
    <source>
        <dbReference type="Proteomes" id="UP001602245"/>
    </source>
</evidence>
<organism evidence="2 3">
    <name type="scientific">Paractinoplanes globisporus</name>
    <dbReference type="NCBI Taxonomy" id="113565"/>
    <lineage>
        <taxon>Bacteria</taxon>
        <taxon>Bacillati</taxon>
        <taxon>Actinomycetota</taxon>
        <taxon>Actinomycetes</taxon>
        <taxon>Micromonosporales</taxon>
        <taxon>Micromonosporaceae</taxon>
        <taxon>Paractinoplanes</taxon>
    </lineage>
</organism>
<dbReference type="RefSeq" id="WP_020509593.1">
    <property type="nucleotide sequence ID" value="NZ_JBIAZU010000001.1"/>
</dbReference>
<dbReference type="Proteomes" id="UP001602245">
    <property type="component" value="Unassembled WGS sequence"/>
</dbReference>
<name>A0ABW6W8I2_9ACTN</name>
<accession>A0ABW6W8I2</accession>
<gene>
    <name evidence="2" type="ORF">ACFY35_07425</name>
</gene>
<comment type="caution">
    <text evidence="2">The sequence shown here is derived from an EMBL/GenBank/DDBJ whole genome shotgun (WGS) entry which is preliminary data.</text>
</comment>
<keyword evidence="3" id="KW-1185">Reference proteome</keyword>
<feature type="region of interest" description="Disordered" evidence="1">
    <location>
        <begin position="57"/>
        <end position="90"/>
    </location>
</feature>
<protein>
    <submittedName>
        <fullName evidence="2">Uncharacterized protein</fullName>
    </submittedName>
</protein>
<proteinExistence type="predicted"/>